<name>A0ABV1X306_9ACTN</name>
<dbReference type="InterPro" id="IPR005153">
    <property type="entry name" value="MbtH-like_dom"/>
</dbReference>
<gene>
    <name evidence="2" type="ORF">ABT404_28620</name>
</gene>
<proteinExistence type="predicted"/>
<evidence type="ECO:0000313" key="2">
    <source>
        <dbReference type="EMBL" id="MER7183389.1"/>
    </source>
</evidence>
<dbReference type="InterPro" id="IPR037407">
    <property type="entry name" value="MLP_fam"/>
</dbReference>
<dbReference type="SMART" id="SM00923">
    <property type="entry name" value="MbtH"/>
    <property type="match status" value="1"/>
</dbReference>
<evidence type="ECO:0000259" key="1">
    <source>
        <dbReference type="SMART" id="SM00923"/>
    </source>
</evidence>
<evidence type="ECO:0000313" key="3">
    <source>
        <dbReference type="Proteomes" id="UP001474181"/>
    </source>
</evidence>
<dbReference type="PANTHER" id="PTHR38444:SF1">
    <property type="entry name" value="ENTEROBACTIN BIOSYNTHESIS PROTEIN YBDZ"/>
    <property type="match status" value="1"/>
</dbReference>
<reference evidence="2 3" key="1">
    <citation type="submission" date="2024-06" db="EMBL/GenBank/DDBJ databases">
        <title>The Natural Products Discovery Center: Release of the First 8490 Sequenced Strains for Exploring Actinobacteria Biosynthetic Diversity.</title>
        <authorList>
            <person name="Kalkreuter E."/>
            <person name="Kautsar S.A."/>
            <person name="Yang D."/>
            <person name="Bader C.D."/>
            <person name="Teijaro C.N."/>
            <person name="Fluegel L."/>
            <person name="Davis C.M."/>
            <person name="Simpson J.R."/>
            <person name="Lauterbach L."/>
            <person name="Steele A.D."/>
            <person name="Gui C."/>
            <person name="Meng S."/>
            <person name="Li G."/>
            <person name="Viehrig K."/>
            <person name="Ye F."/>
            <person name="Su P."/>
            <person name="Kiefer A.F."/>
            <person name="Nichols A."/>
            <person name="Cepeda A.J."/>
            <person name="Yan W."/>
            <person name="Fan B."/>
            <person name="Jiang Y."/>
            <person name="Adhikari A."/>
            <person name="Zheng C.-J."/>
            <person name="Schuster L."/>
            <person name="Cowan T.M."/>
            <person name="Smanski M.J."/>
            <person name="Chevrette M.G."/>
            <person name="De Carvalho L.P.S."/>
            <person name="Shen B."/>
        </authorList>
    </citation>
    <scope>NUCLEOTIDE SEQUENCE [LARGE SCALE GENOMIC DNA]</scope>
    <source>
        <strain evidence="2 3">NPDC000234</strain>
    </source>
</reference>
<dbReference type="PANTHER" id="PTHR38444">
    <property type="entry name" value="ENTEROBACTIN BIOSYNTHESIS PROTEIN YBDZ"/>
    <property type="match status" value="1"/>
</dbReference>
<sequence length="70" mass="7940">MSNPFDDTEGTFLVLVNEEGQHSLWPAFAEVPAGWTVVLAETDRQSCLDYVEEHWTDMRPLSLARQMGDV</sequence>
<dbReference type="RefSeq" id="WP_350784658.1">
    <property type="nucleotide sequence ID" value="NZ_JBEPEK010000242.1"/>
</dbReference>
<dbReference type="Proteomes" id="UP001474181">
    <property type="component" value="Unassembled WGS sequence"/>
</dbReference>
<dbReference type="SUPFAM" id="SSF160582">
    <property type="entry name" value="MbtH-like"/>
    <property type="match status" value="1"/>
</dbReference>
<dbReference type="Gene3D" id="3.90.820.10">
    <property type="entry name" value="Structural Genomics, Unknown Function 30-nov-00 1gh9 Mol_id"/>
    <property type="match status" value="1"/>
</dbReference>
<accession>A0ABV1X306</accession>
<dbReference type="InterPro" id="IPR038020">
    <property type="entry name" value="MbtH-like_sf"/>
</dbReference>
<keyword evidence="3" id="KW-1185">Reference proteome</keyword>
<protein>
    <submittedName>
        <fullName evidence="2">MbtH family protein</fullName>
    </submittedName>
</protein>
<organism evidence="2 3">
    <name type="scientific">Streptomyces hyaluromycini</name>
    <dbReference type="NCBI Taxonomy" id="1377993"/>
    <lineage>
        <taxon>Bacteria</taxon>
        <taxon>Bacillati</taxon>
        <taxon>Actinomycetota</taxon>
        <taxon>Actinomycetes</taxon>
        <taxon>Kitasatosporales</taxon>
        <taxon>Streptomycetaceae</taxon>
        <taxon>Streptomyces</taxon>
    </lineage>
</organism>
<feature type="domain" description="MbtH-like" evidence="1">
    <location>
        <begin position="3"/>
        <end position="53"/>
    </location>
</feature>
<dbReference type="EMBL" id="JBEPEK010000242">
    <property type="protein sequence ID" value="MER7183389.1"/>
    <property type="molecule type" value="Genomic_DNA"/>
</dbReference>
<comment type="caution">
    <text evidence="2">The sequence shown here is derived from an EMBL/GenBank/DDBJ whole genome shotgun (WGS) entry which is preliminary data.</text>
</comment>
<dbReference type="Pfam" id="PF03621">
    <property type="entry name" value="MbtH"/>
    <property type="match status" value="1"/>
</dbReference>